<dbReference type="EMBL" id="JBHTBY010000010">
    <property type="protein sequence ID" value="MFC7321616.1"/>
    <property type="molecule type" value="Genomic_DNA"/>
</dbReference>
<proteinExistence type="predicted"/>
<sequence>MIDNVAAEDRELDRFYNTFEKMRDPSHCRALQISEWKTLLNKHKLSLINDLSRKKKLPFPEWARRTTDEKGVRAVQDYFLKASESHREHFNIQRDGDQITEFTIDEWMVLCQK</sequence>
<protein>
    <submittedName>
        <fullName evidence="1">Uncharacterized protein</fullName>
    </submittedName>
</protein>
<reference evidence="2" key="1">
    <citation type="journal article" date="2019" name="Int. J. Syst. Evol. Microbiol.">
        <title>The Global Catalogue of Microorganisms (GCM) 10K type strain sequencing project: providing services to taxonomists for standard genome sequencing and annotation.</title>
        <authorList>
            <consortium name="The Broad Institute Genomics Platform"/>
            <consortium name="The Broad Institute Genome Sequencing Center for Infectious Disease"/>
            <person name="Wu L."/>
            <person name="Ma J."/>
        </authorList>
    </citation>
    <scope>NUCLEOTIDE SEQUENCE [LARGE SCALE GENOMIC DNA]</scope>
    <source>
        <strain evidence="2">CCUG 73951</strain>
    </source>
</reference>
<keyword evidence="2" id="KW-1185">Reference proteome</keyword>
<evidence type="ECO:0000313" key="2">
    <source>
        <dbReference type="Proteomes" id="UP001596494"/>
    </source>
</evidence>
<accession>A0ABW2K6H3</accession>
<organism evidence="1 2">
    <name type="scientific">Halobacillus campisalis</name>
    <dbReference type="NCBI Taxonomy" id="435909"/>
    <lineage>
        <taxon>Bacteria</taxon>
        <taxon>Bacillati</taxon>
        <taxon>Bacillota</taxon>
        <taxon>Bacilli</taxon>
        <taxon>Bacillales</taxon>
        <taxon>Bacillaceae</taxon>
        <taxon>Halobacillus</taxon>
    </lineage>
</organism>
<gene>
    <name evidence="1" type="ORF">ACFQMN_12090</name>
</gene>
<dbReference type="RefSeq" id="WP_352232260.1">
    <property type="nucleotide sequence ID" value="NZ_JAPVRC010000009.1"/>
</dbReference>
<dbReference type="Proteomes" id="UP001596494">
    <property type="component" value="Unassembled WGS sequence"/>
</dbReference>
<evidence type="ECO:0000313" key="1">
    <source>
        <dbReference type="EMBL" id="MFC7321616.1"/>
    </source>
</evidence>
<comment type="caution">
    <text evidence="1">The sequence shown here is derived from an EMBL/GenBank/DDBJ whole genome shotgun (WGS) entry which is preliminary data.</text>
</comment>
<dbReference type="InterPro" id="IPR029063">
    <property type="entry name" value="SAM-dependent_MTases_sf"/>
</dbReference>
<name>A0ABW2K6H3_9BACI</name>
<dbReference type="Gene3D" id="3.40.50.150">
    <property type="entry name" value="Vaccinia Virus protein VP39"/>
    <property type="match status" value="1"/>
</dbReference>